<reference evidence="2" key="2">
    <citation type="journal article" date="2023" name="Proc. Natl. Acad. Sci. U.S.A.">
        <title>A global phylogenomic analysis of the shiitake genus Lentinula.</title>
        <authorList>
            <person name="Sierra-Patev S."/>
            <person name="Min B."/>
            <person name="Naranjo-Ortiz M."/>
            <person name="Looney B."/>
            <person name="Konkel Z."/>
            <person name="Slot J.C."/>
            <person name="Sakamoto Y."/>
            <person name="Steenwyk J.L."/>
            <person name="Rokas A."/>
            <person name="Carro J."/>
            <person name="Camarero S."/>
            <person name="Ferreira P."/>
            <person name="Molpeceres G."/>
            <person name="Ruiz-Duenas F.J."/>
            <person name="Serrano A."/>
            <person name="Henrissat B."/>
            <person name="Drula E."/>
            <person name="Hughes K.W."/>
            <person name="Mata J.L."/>
            <person name="Ishikawa N.K."/>
            <person name="Vargas-Isla R."/>
            <person name="Ushijima S."/>
            <person name="Smith C.A."/>
            <person name="Donoghue J."/>
            <person name="Ahrendt S."/>
            <person name="Andreopoulos W."/>
            <person name="He G."/>
            <person name="LaButti K."/>
            <person name="Lipzen A."/>
            <person name="Ng V."/>
            <person name="Riley R."/>
            <person name="Sandor L."/>
            <person name="Barry K."/>
            <person name="Martinez A.T."/>
            <person name="Xiao Y."/>
            <person name="Gibbons J.G."/>
            <person name="Terashima K."/>
            <person name="Grigoriev I.V."/>
            <person name="Hibbett D."/>
        </authorList>
    </citation>
    <scope>NUCLEOTIDE SEQUENCE</scope>
    <source>
        <strain evidence="2">ET3784</strain>
    </source>
</reference>
<dbReference type="Proteomes" id="UP001176059">
    <property type="component" value="Unassembled WGS sequence"/>
</dbReference>
<feature type="chain" id="PRO_5041405375" description="Secreted protein" evidence="1">
    <location>
        <begin position="20"/>
        <end position="167"/>
    </location>
</feature>
<feature type="signal peptide" evidence="1">
    <location>
        <begin position="1"/>
        <end position="19"/>
    </location>
</feature>
<evidence type="ECO:0000256" key="1">
    <source>
        <dbReference type="SAM" id="SignalP"/>
    </source>
</evidence>
<organism evidence="2 3">
    <name type="scientific">Lentinula guzmanii</name>
    <dbReference type="NCBI Taxonomy" id="2804957"/>
    <lineage>
        <taxon>Eukaryota</taxon>
        <taxon>Fungi</taxon>
        <taxon>Dikarya</taxon>
        <taxon>Basidiomycota</taxon>
        <taxon>Agaricomycotina</taxon>
        <taxon>Agaricomycetes</taxon>
        <taxon>Agaricomycetidae</taxon>
        <taxon>Agaricales</taxon>
        <taxon>Marasmiineae</taxon>
        <taxon>Omphalotaceae</taxon>
        <taxon>Lentinula</taxon>
    </lineage>
</organism>
<accession>A0AA38J8W5</accession>
<evidence type="ECO:0000313" key="3">
    <source>
        <dbReference type="Proteomes" id="UP001176059"/>
    </source>
</evidence>
<reference evidence="2" key="1">
    <citation type="submission" date="2022-08" db="EMBL/GenBank/DDBJ databases">
        <authorList>
            <consortium name="DOE Joint Genome Institute"/>
            <person name="Min B."/>
            <person name="Sierra-Patev S."/>
            <person name="Naranjo-Ortiz M."/>
            <person name="Looney B."/>
            <person name="Konkel Z."/>
            <person name="Slot J.C."/>
            <person name="Sakamoto Y."/>
            <person name="Steenwyk J.L."/>
            <person name="Rokas A."/>
            <person name="Carro J."/>
            <person name="Camarero S."/>
            <person name="Ferreira P."/>
            <person name="Molpeceres G."/>
            <person name="Ruiz-duenas F.J."/>
            <person name="Serrano A."/>
            <person name="Henrissat B."/>
            <person name="Drula E."/>
            <person name="Hughes K.W."/>
            <person name="Mata J.L."/>
            <person name="Ishikawa N.K."/>
            <person name="Vargas-Isla R."/>
            <person name="Ushijima S."/>
            <person name="Smith C.A."/>
            <person name="Ahrendt S."/>
            <person name="Andreopoulos W."/>
            <person name="He G."/>
            <person name="LaButti K."/>
            <person name="Lipzen A."/>
            <person name="Ng V."/>
            <person name="Riley R."/>
            <person name="Sandor L."/>
            <person name="Barry K."/>
            <person name="Martinez A.T."/>
            <person name="Xiao Y."/>
            <person name="Gibbons J.G."/>
            <person name="Terashima K."/>
            <person name="Hibbett D.S."/>
            <person name="Grigoriev I.V."/>
        </authorList>
    </citation>
    <scope>NUCLEOTIDE SEQUENCE</scope>
    <source>
        <strain evidence="2">ET3784</strain>
    </source>
</reference>
<comment type="caution">
    <text evidence="2">The sequence shown here is derived from an EMBL/GenBank/DDBJ whole genome shotgun (WGS) entry which is preliminary data.</text>
</comment>
<gene>
    <name evidence="2" type="ORF">DFJ43DRAFT_799169</name>
</gene>
<proteinExistence type="predicted"/>
<name>A0AA38J8W5_9AGAR</name>
<dbReference type="AlphaFoldDB" id="A0AA38J8W5"/>
<evidence type="ECO:0008006" key="4">
    <source>
        <dbReference type="Google" id="ProtNLM"/>
    </source>
</evidence>
<protein>
    <recommendedName>
        <fullName evidence="4">Secreted protein</fullName>
    </recommendedName>
</protein>
<evidence type="ECO:0000313" key="2">
    <source>
        <dbReference type="EMBL" id="KAJ3717204.1"/>
    </source>
</evidence>
<sequence>MRIVRVCTWINVSAMGTRGLQLLRSCCIFLQCVNCASATLAPRKANELKNIREILLRAGPHLVAHSPRCEYSILAGICRWECPGLNSAKTGHPANLSLGLKLAPAKYGSSCGHLRFIQCSEHCMYRFSFEIDFIGFESSWKTSSAKYGLVGDTISTFKIVSNVLTSS</sequence>
<keyword evidence="1" id="KW-0732">Signal</keyword>
<dbReference type="EMBL" id="JANVFO010000075">
    <property type="protein sequence ID" value="KAJ3717204.1"/>
    <property type="molecule type" value="Genomic_DNA"/>
</dbReference>
<keyword evidence="3" id="KW-1185">Reference proteome</keyword>